<keyword evidence="2" id="KW-1185">Reference proteome</keyword>
<protein>
    <recommendedName>
        <fullName evidence="3">Sulfotransferase family protein</fullName>
    </recommendedName>
</protein>
<dbReference type="EMBL" id="BMXA01000001">
    <property type="protein sequence ID" value="GHA00441.1"/>
    <property type="molecule type" value="Genomic_DNA"/>
</dbReference>
<dbReference type="Proteomes" id="UP000614811">
    <property type="component" value="Unassembled WGS sequence"/>
</dbReference>
<comment type="caution">
    <text evidence="1">The sequence shown here is derived from an EMBL/GenBank/DDBJ whole genome shotgun (WGS) entry which is preliminary data.</text>
</comment>
<dbReference type="Gene3D" id="3.40.50.300">
    <property type="entry name" value="P-loop containing nucleotide triphosphate hydrolases"/>
    <property type="match status" value="1"/>
</dbReference>
<dbReference type="InterPro" id="IPR027417">
    <property type="entry name" value="P-loop_NTPase"/>
</dbReference>
<accession>A0A918VIN0</accession>
<dbReference type="RefSeq" id="WP_189398559.1">
    <property type="nucleotide sequence ID" value="NZ_BMXA01000001.1"/>
</dbReference>
<organism evidence="1 2">
    <name type="scientific">Arenicella chitinivorans</name>
    <dbReference type="NCBI Taxonomy" id="1329800"/>
    <lineage>
        <taxon>Bacteria</taxon>
        <taxon>Pseudomonadati</taxon>
        <taxon>Pseudomonadota</taxon>
        <taxon>Gammaproteobacteria</taxon>
        <taxon>Arenicellales</taxon>
        <taxon>Arenicellaceae</taxon>
        <taxon>Arenicella</taxon>
    </lineage>
</organism>
<reference evidence="1" key="2">
    <citation type="submission" date="2020-09" db="EMBL/GenBank/DDBJ databases">
        <authorList>
            <person name="Sun Q."/>
            <person name="Kim S."/>
        </authorList>
    </citation>
    <scope>NUCLEOTIDE SEQUENCE</scope>
    <source>
        <strain evidence="1">KCTC 12711</strain>
    </source>
</reference>
<proteinExistence type="predicted"/>
<evidence type="ECO:0000313" key="2">
    <source>
        <dbReference type="Proteomes" id="UP000614811"/>
    </source>
</evidence>
<evidence type="ECO:0008006" key="3">
    <source>
        <dbReference type="Google" id="ProtNLM"/>
    </source>
</evidence>
<sequence>MSHTPIPARLICIHIEKTAGNSFRTLAYQNYGRENVFWSGIDSRQPIVREQDLTDYTVVGGHWSMHHYKSHNATNLYCSLLREPIKRMKSLFHFTRTRMDPAGQKKWQEFGFDPDSLSMTLRQSPKFISMIKNRQCQMLTGQQSYVDAKRVMENGNFIVGTLDDHAEYITELARQLGWQHTALPHKNKSDTPYQDDIQIDEDLAPLVEELCAQDQLLYNAIKQRTVYTQVNQELAKRLAPEPLEEALTPQSISA</sequence>
<reference evidence="1" key="1">
    <citation type="journal article" date="2014" name="Int. J. Syst. Evol. Microbiol.">
        <title>Complete genome sequence of Corynebacterium casei LMG S-19264T (=DSM 44701T), isolated from a smear-ripened cheese.</title>
        <authorList>
            <consortium name="US DOE Joint Genome Institute (JGI-PGF)"/>
            <person name="Walter F."/>
            <person name="Albersmeier A."/>
            <person name="Kalinowski J."/>
            <person name="Ruckert C."/>
        </authorList>
    </citation>
    <scope>NUCLEOTIDE SEQUENCE</scope>
    <source>
        <strain evidence="1">KCTC 12711</strain>
    </source>
</reference>
<name>A0A918VIN0_9GAMM</name>
<dbReference type="AlphaFoldDB" id="A0A918VIN0"/>
<evidence type="ECO:0000313" key="1">
    <source>
        <dbReference type="EMBL" id="GHA00441.1"/>
    </source>
</evidence>
<gene>
    <name evidence="1" type="ORF">GCM10008090_06520</name>
</gene>